<dbReference type="SUPFAM" id="SSF53474">
    <property type="entry name" value="alpha/beta-Hydrolases"/>
    <property type="match status" value="1"/>
</dbReference>
<dbReference type="PANTHER" id="PTHR48081">
    <property type="entry name" value="AB HYDROLASE SUPERFAMILY PROTEIN C4A8.06C"/>
    <property type="match status" value="1"/>
</dbReference>
<dbReference type="EMBL" id="NMPR01000039">
    <property type="protein sequence ID" value="KAA8633317.1"/>
    <property type="molecule type" value="Genomic_DNA"/>
</dbReference>
<dbReference type="AlphaFoldDB" id="A0A8S8ZR54"/>
<dbReference type="Pfam" id="PF07859">
    <property type="entry name" value="Abhydrolase_3"/>
    <property type="match status" value="1"/>
</dbReference>
<evidence type="ECO:0000256" key="1">
    <source>
        <dbReference type="ARBA" id="ARBA00022801"/>
    </source>
</evidence>
<dbReference type="Gene3D" id="3.40.50.1820">
    <property type="entry name" value="alpha/beta hydrolase"/>
    <property type="match status" value="1"/>
</dbReference>
<organism evidence="4 5">
    <name type="scientific">Sordaria macrospora</name>
    <dbReference type="NCBI Taxonomy" id="5147"/>
    <lineage>
        <taxon>Eukaryota</taxon>
        <taxon>Fungi</taxon>
        <taxon>Dikarya</taxon>
        <taxon>Ascomycota</taxon>
        <taxon>Pezizomycotina</taxon>
        <taxon>Sordariomycetes</taxon>
        <taxon>Sordariomycetidae</taxon>
        <taxon>Sordariales</taxon>
        <taxon>Sordariaceae</taxon>
        <taxon>Sordaria</taxon>
    </lineage>
</organism>
<dbReference type="InterPro" id="IPR029058">
    <property type="entry name" value="AB_hydrolase_fold"/>
</dbReference>
<dbReference type="Proteomes" id="UP000433876">
    <property type="component" value="Unassembled WGS sequence"/>
</dbReference>
<feature type="domain" description="Alpha/beta hydrolase fold-3" evidence="3">
    <location>
        <begin position="178"/>
        <end position="396"/>
    </location>
</feature>
<sequence length="442" mass="49434">MSFTDCRGMIRNLIGRLIHNIMPGHRTRDGGMILGPVSYLDCIVFCIFLAPQLIWNVGLIATIKCVLEALPFVLFKLPTQFIDERWLMSYDQKSPFVRTASPFEDFVIRCVRYAFANIPPNIGRVFFSKQVALPFLRFRMLRHGYLRSPVHWREHVTANFRGIWVMKDPLADPDVVLYYAHGGGFSMGSAYFYLEFLLTWLSVLSSSGFKNPAIFALDYTLVPDASYPTQIHEAIEGYRYVLKVARDPAIVCVSGDSAGATLMLSLLLHLSCKDPKAKRYGVGLPMPGLAVLISPWTTLVSPRHTNTTSDYLDAEQLSTYGKQFSGNKISWSDPLVSPGCCHDAAWWKRASPSKGIFIAYGEEEVFAPEVHDLTARLNKAGVWVRSEVAPGGIHAWPVASLFLSTSREKRLKGVNDLTKEIRQRLSGGLDAGENKSEGVIDF</sequence>
<feature type="transmembrane region" description="Helical" evidence="2">
    <location>
        <begin position="32"/>
        <end position="51"/>
    </location>
</feature>
<protein>
    <recommendedName>
        <fullName evidence="3">Alpha/beta hydrolase fold-3 domain-containing protein</fullName>
    </recommendedName>
</protein>
<evidence type="ECO:0000313" key="5">
    <source>
        <dbReference type="Proteomes" id="UP000433876"/>
    </source>
</evidence>
<comment type="caution">
    <text evidence="4">The sequence shown here is derived from an EMBL/GenBank/DDBJ whole genome shotgun (WGS) entry which is preliminary data.</text>
</comment>
<keyword evidence="1" id="KW-0378">Hydrolase</keyword>
<accession>A0A8S8ZR54</accession>
<keyword evidence="2" id="KW-0472">Membrane</keyword>
<dbReference type="PANTHER" id="PTHR48081:SF2">
    <property type="entry name" value="ALPHA_BETA-HYDROLASE"/>
    <property type="match status" value="1"/>
</dbReference>
<dbReference type="GO" id="GO:0016787">
    <property type="term" value="F:hydrolase activity"/>
    <property type="evidence" value="ECO:0007669"/>
    <property type="project" value="UniProtKB-KW"/>
</dbReference>
<gene>
    <name evidence="4" type="ORF">SMACR_02165</name>
</gene>
<evidence type="ECO:0000256" key="2">
    <source>
        <dbReference type="SAM" id="Phobius"/>
    </source>
</evidence>
<dbReference type="VEuPathDB" id="FungiDB:SMAC_02165"/>
<keyword evidence="2" id="KW-0812">Transmembrane</keyword>
<dbReference type="InterPro" id="IPR050300">
    <property type="entry name" value="GDXG_lipolytic_enzyme"/>
</dbReference>
<dbReference type="InterPro" id="IPR013094">
    <property type="entry name" value="AB_hydrolase_3"/>
</dbReference>
<evidence type="ECO:0000313" key="4">
    <source>
        <dbReference type="EMBL" id="KAA8633317.1"/>
    </source>
</evidence>
<keyword evidence="2" id="KW-1133">Transmembrane helix</keyword>
<proteinExistence type="predicted"/>
<evidence type="ECO:0000259" key="3">
    <source>
        <dbReference type="Pfam" id="PF07859"/>
    </source>
</evidence>
<name>A0A8S8ZR54_SORMA</name>
<reference evidence="4 5" key="1">
    <citation type="submission" date="2017-07" db="EMBL/GenBank/DDBJ databases">
        <title>Genome sequence of the Sordaria macrospora wild type strain R19027.</title>
        <authorList>
            <person name="Nowrousian M."/>
            <person name="Teichert I."/>
            <person name="Kueck U."/>
        </authorList>
    </citation>
    <scope>NUCLEOTIDE SEQUENCE [LARGE SCALE GENOMIC DNA]</scope>
    <source>
        <strain evidence="4 5">R19027</strain>
        <tissue evidence="4">Mycelium</tissue>
    </source>
</reference>